<feature type="transmembrane region" description="Helical" evidence="8">
    <location>
        <begin position="112"/>
        <end position="138"/>
    </location>
</feature>
<protein>
    <recommendedName>
        <fullName evidence="8">CASP-like protein</fullName>
    </recommendedName>
</protein>
<reference evidence="10" key="1">
    <citation type="submission" date="2024-02" db="EMBL/GenBank/DDBJ databases">
        <authorList>
            <consortium name="ELIXIR-Norway"/>
            <consortium name="Elixir Norway"/>
        </authorList>
    </citation>
    <scope>NUCLEOTIDE SEQUENCE</scope>
</reference>
<evidence type="ECO:0000256" key="8">
    <source>
        <dbReference type="RuleBase" id="RU361233"/>
    </source>
</evidence>
<dbReference type="PANTHER" id="PTHR36488">
    <property type="entry name" value="CASP-LIKE PROTEIN 1U1"/>
    <property type="match status" value="1"/>
</dbReference>
<feature type="transmembrane region" description="Helical" evidence="8">
    <location>
        <begin position="75"/>
        <end position="100"/>
    </location>
</feature>
<evidence type="ECO:0000256" key="1">
    <source>
        <dbReference type="ARBA" id="ARBA00004651"/>
    </source>
</evidence>
<name>A0ABP0TZZ3_9BRYO</name>
<feature type="transmembrane region" description="Helical" evidence="8">
    <location>
        <begin position="164"/>
        <end position="184"/>
    </location>
</feature>
<sequence>MDGIPVTHKGPFGYDHHEYEDRHRPVHACSIFVFRTLTAVATATSIILLLKSGETTSYHDQKVSQGWRSFDSFKWFLVANAVVFVYSVLGAIISFFAICVRRGPLSLSLTAWLTFLVDFLLASALISAASAALAVWWVGRNGIYEPRWVAICDEVNAFCKRIEAAIITSFIGWLFLAFSAFVAVSSLHHLERRRW</sequence>
<keyword evidence="11" id="KW-1185">Reference proteome</keyword>
<comment type="similarity">
    <text evidence="2 8">Belongs to the Casparian strip membrane proteins (CASP) family.</text>
</comment>
<proteinExistence type="inferred from homology"/>
<evidence type="ECO:0000256" key="3">
    <source>
        <dbReference type="ARBA" id="ARBA00011489"/>
    </source>
</evidence>
<dbReference type="PANTHER" id="PTHR36488:SF8">
    <property type="entry name" value="CASP-LIKE PROTEIN 1U1"/>
    <property type="match status" value="1"/>
</dbReference>
<dbReference type="Pfam" id="PF04535">
    <property type="entry name" value="CASP_dom"/>
    <property type="match status" value="1"/>
</dbReference>
<evidence type="ECO:0000256" key="6">
    <source>
        <dbReference type="ARBA" id="ARBA00022989"/>
    </source>
</evidence>
<keyword evidence="4 8" id="KW-1003">Cell membrane</keyword>
<dbReference type="InterPro" id="IPR006459">
    <property type="entry name" value="CASP/CASPL"/>
</dbReference>
<dbReference type="EMBL" id="OZ019909">
    <property type="protein sequence ID" value="CAK9209484.1"/>
    <property type="molecule type" value="Genomic_DNA"/>
</dbReference>
<feature type="transmembrane region" description="Helical" evidence="8">
    <location>
        <begin position="32"/>
        <end position="50"/>
    </location>
</feature>
<gene>
    <name evidence="10" type="ORF">CSSPTR1EN2_LOCUS9773</name>
</gene>
<evidence type="ECO:0000259" key="9">
    <source>
        <dbReference type="Pfam" id="PF04535"/>
    </source>
</evidence>
<feature type="domain" description="Casparian strip membrane protein" evidence="9">
    <location>
        <begin position="31"/>
        <end position="175"/>
    </location>
</feature>
<dbReference type="NCBIfam" id="TIGR01569">
    <property type="entry name" value="A_tha_TIGR01569"/>
    <property type="match status" value="1"/>
</dbReference>
<evidence type="ECO:0000256" key="7">
    <source>
        <dbReference type="ARBA" id="ARBA00023136"/>
    </source>
</evidence>
<dbReference type="Proteomes" id="UP001497512">
    <property type="component" value="Chromosome 17"/>
</dbReference>
<comment type="subunit">
    <text evidence="3 8">Homodimer and heterodimers.</text>
</comment>
<evidence type="ECO:0000313" key="11">
    <source>
        <dbReference type="Proteomes" id="UP001497512"/>
    </source>
</evidence>
<dbReference type="InterPro" id="IPR006702">
    <property type="entry name" value="CASP_dom"/>
</dbReference>
<evidence type="ECO:0000256" key="4">
    <source>
        <dbReference type="ARBA" id="ARBA00022475"/>
    </source>
</evidence>
<keyword evidence="5 8" id="KW-0812">Transmembrane</keyword>
<comment type="subcellular location">
    <subcellularLocation>
        <location evidence="1 8">Cell membrane</location>
        <topology evidence="1 8">Multi-pass membrane protein</topology>
    </subcellularLocation>
</comment>
<dbReference type="InterPro" id="IPR044173">
    <property type="entry name" value="CASPL"/>
</dbReference>
<keyword evidence="7 8" id="KW-0472">Membrane</keyword>
<evidence type="ECO:0000313" key="10">
    <source>
        <dbReference type="EMBL" id="CAK9209484.1"/>
    </source>
</evidence>
<accession>A0ABP0TZZ3</accession>
<organism evidence="10 11">
    <name type="scientific">Sphagnum troendelagicum</name>
    <dbReference type="NCBI Taxonomy" id="128251"/>
    <lineage>
        <taxon>Eukaryota</taxon>
        <taxon>Viridiplantae</taxon>
        <taxon>Streptophyta</taxon>
        <taxon>Embryophyta</taxon>
        <taxon>Bryophyta</taxon>
        <taxon>Sphagnophytina</taxon>
        <taxon>Sphagnopsida</taxon>
        <taxon>Sphagnales</taxon>
        <taxon>Sphagnaceae</taxon>
        <taxon>Sphagnum</taxon>
    </lineage>
</organism>
<evidence type="ECO:0000256" key="5">
    <source>
        <dbReference type="ARBA" id="ARBA00022692"/>
    </source>
</evidence>
<evidence type="ECO:0000256" key="2">
    <source>
        <dbReference type="ARBA" id="ARBA00007651"/>
    </source>
</evidence>
<keyword evidence="6 8" id="KW-1133">Transmembrane helix</keyword>